<dbReference type="Proteomes" id="UP000002281">
    <property type="component" value="Chromosome 7"/>
</dbReference>
<dbReference type="AlphaFoldDB" id="A0A5F5PMV2"/>
<dbReference type="GeneTree" id="ENSGT00940000163292"/>
<dbReference type="STRING" id="9796.ENSECAP00000049581"/>
<reference evidence="2 3" key="1">
    <citation type="journal article" date="2009" name="Science">
        <title>Genome sequence, comparative analysis, and population genetics of the domestic horse.</title>
        <authorList>
            <consortium name="Broad Institute Genome Sequencing Platform"/>
            <consortium name="Broad Institute Whole Genome Assembly Team"/>
            <person name="Wade C.M."/>
            <person name="Giulotto E."/>
            <person name="Sigurdsson S."/>
            <person name="Zoli M."/>
            <person name="Gnerre S."/>
            <person name="Imsland F."/>
            <person name="Lear T.L."/>
            <person name="Adelson D.L."/>
            <person name="Bailey E."/>
            <person name="Bellone R.R."/>
            <person name="Bloecker H."/>
            <person name="Distl O."/>
            <person name="Edgar R.C."/>
            <person name="Garber M."/>
            <person name="Leeb T."/>
            <person name="Mauceli E."/>
            <person name="MacLeod J.N."/>
            <person name="Penedo M.C.T."/>
            <person name="Raison J.M."/>
            <person name="Sharpe T."/>
            <person name="Vogel J."/>
            <person name="Andersson L."/>
            <person name="Antczak D.F."/>
            <person name="Biagi T."/>
            <person name="Binns M.M."/>
            <person name="Chowdhary B.P."/>
            <person name="Coleman S.J."/>
            <person name="Della Valle G."/>
            <person name="Fryc S."/>
            <person name="Guerin G."/>
            <person name="Hasegawa T."/>
            <person name="Hill E.W."/>
            <person name="Jurka J."/>
            <person name="Kiialainen A."/>
            <person name="Lindgren G."/>
            <person name="Liu J."/>
            <person name="Magnani E."/>
            <person name="Mickelson J.R."/>
            <person name="Murray J."/>
            <person name="Nergadze S.G."/>
            <person name="Onofrio R."/>
            <person name="Pedroni S."/>
            <person name="Piras M.F."/>
            <person name="Raudsepp T."/>
            <person name="Rocchi M."/>
            <person name="Roeed K.H."/>
            <person name="Ryder O.A."/>
            <person name="Searle S."/>
            <person name="Skow L."/>
            <person name="Swinburne J.E."/>
            <person name="Syvaenen A.C."/>
            <person name="Tozaki T."/>
            <person name="Valberg S.J."/>
            <person name="Vaudin M."/>
            <person name="White J.R."/>
            <person name="Zody M.C."/>
            <person name="Lander E.S."/>
            <person name="Lindblad-Toh K."/>
        </authorList>
    </citation>
    <scope>NUCLEOTIDE SEQUENCE [LARGE SCALE GENOMIC DNA]</scope>
    <source>
        <strain evidence="2 3">Thoroughbred</strain>
    </source>
</reference>
<dbReference type="PANTHER" id="PTHR23232:SF158">
    <property type="entry name" value="KRAB DOMAIN-CONTAINING PROTEIN 5"/>
    <property type="match status" value="1"/>
</dbReference>
<dbReference type="InterPro" id="IPR036051">
    <property type="entry name" value="KRAB_dom_sf"/>
</dbReference>
<dbReference type="Ensembl" id="ENSECAT00000073872.1">
    <property type="protein sequence ID" value="ENSECAP00000049581.1"/>
    <property type="gene ID" value="ENSECAG00000043476.1"/>
</dbReference>
<dbReference type="InParanoid" id="A0A5F5PMV2"/>
<name>A0A5F5PMV2_HORSE</name>
<dbReference type="PaxDb" id="9796-ENSECAP00000049581"/>
<dbReference type="Bgee" id="ENSECAG00000043476">
    <property type="expression patterns" value="Expressed in testis"/>
</dbReference>
<dbReference type="OMA" id="AVDWEIC"/>
<sequence>TAAIDFTHGDLLSRDPFSLHEENTEAKRMVAVWLKDYQQDSMTLDNVVVDFTQKEWLLLDLTQRNLYRDKNLVTVGYQLFKPSLITWLEQGKKLRAVDRGVLQGRDPQWSRTL</sequence>
<dbReference type="InterPro" id="IPR001909">
    <property type="entry name" value="KRAB"/>
</dbReference>
<protein>
    <recommendedName>
        <fullName evidence="1">KRAB domain-containing protein</fullName>
    </recommendedName>
</protein>
<evidence type="ECO:0000313" key="2">
    <source>
        <dbReference type="Ensembl" id="ENSECAP00000049581.1"/>
    </source>
</evidence>
<dbReference type="Pfam" id="PF01352">
    <property type="entry name" value="KRAB"/>
    <property type="match status" value="1"/>
</dbReference>
<organism evidence="2 3">
    <name type="scientific">Equus caballus</name>
    <name type="common">Horse</name>
    <dbReference type="NCBI Taxonomy" id="9796"/>
    <lineage>
        <taxon>Eukaryota</taxon>
        <taxon>Metazoa</taxon>
        <taxon>Chordata</taxon>
        <taxon>Craniata</taxon>
        <taxon>Vertebrata</taxon>
        <taxon>Euteleostomi</taxon>
        <taxon>Mammalia</taxon>
        <taxon>Eutheria</taxon>
        <taxon>Laurasiatheria</taxon>
        <taxon>Perissodactyla</taxon>
        <taxon>Equidae</taxon>
        <taxon>Equus</taxon>
    </lineage>
</organism>
<evidence type="ECO:0000313" key="3">
    <source>
        <dbReference type="Proteomes" id="UP000002281"/>
    </source>
</evidence>
<dbReference type="SMART" id="SM00349">
    <property type="entry name" value="KRAB"/>
    <property type="match status" value="1"/>
</dbReference>
<proteinExistence type="predicted"/>
<reference evidence="2" key="3">
    <citation type="submission" date="2025-09" db="UniProtKB">
        <authorList>
            <consortium name="Ensembl"/>
        </authorList>
    </citation>
    <scope>IDENTIFICATION</scope>
    <source>
        <strain evidence="2">Thoroughbred</strain>
    </source>
</reference>
<dbReference type="PANTHER" id="PTHR23232">
    <property type="entry name" value="KRAB DOMAIN C2H2 ZINC FINGER"/>
    <property type="match status" value="1"/>
</dbReference>
<dbReference type="Gene3D" id="6.10.140.140">
    <property type="match status" value="1"/>
</dbReference>
<dbReference type="FunCoup" id="A0A5F5PMV2">
    <property type="interactions" value="75"/>
</dbReference>
<dbReference type="InterPro" id="IPR050169">
    <property type="entry name" value="Krueppel_C2H2_ZnF"/>
</dbReference>
<keyword evidence="3" id="KW-1185">Reference proteome</keyword>
<accession>A0A5F5PMV2</accession>
<dbReference type="CDD" id="cd07765">
    <property type="entry name" value="KRAB_A-box"/>
    <property type="match status" value="1"/>
</dbReference>
<reference evidence="2" key="2">
    <citation type="submission" date="2025-08" db="UniProtKB">
        <authorList>
            <consortium name="Ensembl"/>
        </authorList>
    </citation>
    <scope>IDENTIFICATION</scope>
    <source>
        <strain evidence="2">Thoroughbred</strain>
    </source>
</reference>
<dbReference type="PROSITE" id="PS50805">
    <property type="entry name" value="KRAB"/>
    <property type="match status" value="1"/>
</dbReference>
<feature type="domain" description="KRAB" evidence="1">
    <location>
        <begin position="42"/>
        <end position="107"/>
    </location>
</feature>
<evidence type="ECO:0000259" key="1">
    <source>
        <dbReference type="PROSITE" id="PS50805"/>
    </source>
</evidence>
<dbReference type="SUPFAM" id="SSF109640">
    <property type="entry name" value="KRAB domain (Kruppel-associated box)"/>
    <property type="match status" value="1"/>
</dbReference>
<dbReference type="GO" id="GO:0006355">
    <property type="term" value="P:regulation of DNA-templated transcription"/>
    <property type="evidence" value="ECO:0007669"/>
    <property type="project" value="InterPro"/>
</dbReference>